<dbReference type="GO" id="GO:0005506">
    <property type="term" value="F:iron ion binding"/>
    <property type="evidence" value="ECO:0007669"/>
    <property type="project" value="InterPro"/>
</dbReference>
<reference evidence="9 10" key="1">
    <citation type="journal article" date="2020" name="ISME J.">
        <title>Uncovering the hidden diversity of litter-decomposition mechanisms in mushroom-forming fungi.</title>
        <authorList>
            <person name="Floudas D."/>
            <person name="Bentzer J."/>
            <person name="Ahren D."/>
            <person name="Johansson T."/>
            <person name="Persson P."/>
            <person name="Tunlid A."/>
        </authorList>
    </citation>
    <scope>NUCLEOTIDE SEQUENCE [LARGE SCALE GENOMIC DNA]</scope>
    <source>
        <strain evidence="9 10">CBS 175.51</strain>
    </source>
</reference>
<evidence type="ECO:0000256" key="1">
    <source>
        <dbReference type="ARBA" id="ARBA00001971"/>
    </source>
</evidence>
<evidence type="ECO:0000313" key="10">
    <source>
        <dbReference type="Proteomes" id="UP000541558"/>
    </source>
</evidence>
<organism evidence="9 10">
    <name type="scientific">Ephemerocybe angulata</name>
    <dbReference type="NCBI Taxonomy" id="980116"/>
    <lineage>
        <taxon>Eukaryota</taxon>
        <taxon>Fungi</taxon>
        <taxon>Dikarya</taxon>
        <taxon>Basidiomycota</taxon>
        <taxon>Agaricomycotina</taxon>
        <taxon>Agaricomycetes</taxon>
        <taxon>Agaricomycetidae</taxon>
        <taxon>Agaricales</taxon>
        <taxon>Agaricineae</taxon>
        <taxon>Psathyrellaceae</taxon>
        <taxon>Ephemerocybe</taxon>
    </lineage>
</organism>
<dbReference type="PRINTS" id="PR00465">
    <property type="entry name" value="EP450IV"/>
</dbReference>
<dbReference type="InterPro" id="IPR036396">
    <property type="entry name" value="Cyt_P450_sf"/>
</dbReference>
<dbReference type="Pfam" id="PF00067">
    <property type="entry name" value="p450"/>
    <property type="match status" value="1"/>
</dbReference>
<dbReference type="Gene3D" id="1.10.630.10">
    <property type="entry name" value="Cytochrome P450"/>
    <property type="match status" value="1"/>
</dbReference>
<dbReference type="EMBL" id="JAACJK010000001">
    <property type="protein sequence ID" value="KAF5341725.1"/>
    <property type="molecule type" value="Genomic_DNA"/>
</dbReference>
<name>A0A8H5FLL5_9AGAR</name>
<dbReference type="PANTHER" id="PTHR46300">
    <property type="entry name" value="P450, PUTATIVE (EUROFUNG)-RELATED-RELATED"/>
    <property type="match status" value="1"/>
</dbReference>
<dbReference type="AlphaFoldDB" id="A0A8H5FLL5"/>
<dbReference type="Proteomes" id="UP000541558">
    <property type="component" value="Unassembled WGS sequence"/>
</dbReference>
<keyword evidence="5" id="KW-0560">Oxidoreductase</keyword>
<comment type="similarity">
    <text evidence="2">Belongs to the cytochrome P450 family.</text>
</comment>
<comment type="caution">
    <text evidence="9">The sequence shown here is derived from an EMBL/GenBank/DDBJ whole genome shotgun (WGS) entry which is preliminary data.</text>
</comment>
<keyword evidence="3 8" id="KW-0349">Heme</keyword>
<evidence type="ECO:0000256" key="2">
    <source>
        <dbReference type="ARBA" id="ARBA00010617"/>
    </source>
</evidence>
<comment type="cofactor">
    <cofactor evidence="1 8">
        <name>heme</name>
        <dbReference type="ChEBI" id="CHEBI:30413"/>
    </cofactor>
</comment>
<dbReference type="SUPFAM" id="SSF48264">
    <property type="entry name" value="Cytochrome P450"/>
    <property type="match status" value="1"/>
</dbReference>
<dbReference type="OrthoDB" id="3934656at2759"/>
<dbReference type="InterPro" id="IPR002403">
    <property type="entry name" value="Cyt_P450_E_grp-IV"/>
</dbReference>
<evidence type="ECO:0000256" key="4">
    <source>
        <dbReference type="ARBA" id="ARBA00022723"/>
    </source>
</evidence>
<accession>A0A8H5FLL5</accession>
<evidence type="ECO:0000256" key="5">
    <source>
        <dbReference type="ARBA" id="ARBA00023002"/>
    </source>
</evidence>
<gene>
    <name evidence="9" type="ORF">D9611_002128</name>
</gene>
<keyword evidence="6 8" id="KW-0408">Iron</keyword>
<sequence length="411" mass="45102">MPFSDILQGLTLDFASSEELLSAFDNVGYLAAGYLVTGLVHRYYVRYKAGPTLPLPPQAPPKGTHGQLAPADKLPYLFYQDYSKKLNSDIIHVPIGRDTLILLNSLDAATSVLEKRSSLYYNRTHDSDQDITIHDSKRWNGCVRGMLLPQLLCSPGETISVVKRFGEGMMTTGPVGSTTLEALENGDLRTPSDLGSCCVGGDTVVAVIKTFFQAISLLPQVQNRAHAEINGVCGKNRLPMFADRHNLPYVTAIVKEVLRWQPPSPISSPYIAKKADEYNGYRIPAGGTVIANIWAILHDEIDYPDPSSFKPERFIHPDGRLNKTARDPASVVFGFGRSSCPGKDAISSTLWTTIASVLAVFYVERNTAGDGRDFTPETAYLADSDKSLLVRTRVRSVELAALIRNEQQSLP</sequence>
<keyword evidence="10" id="KW-1185">Reference proteome</keyword>
<keyword evidence="7" id="KW-0503">Monooxygenase</keyword>
<dbReference type="PANTHER" id="PTHR46300:SF12">
    <property type="entry name" value="P450, PUTATIVE (EUROFUNG)-RELATED"/>
    <property type="match status" value="1"/>
</dbReference>
<evidence type="ECO:0000256" key="8">
    <source>
        <dbReference type="PIRSR" id="PIRSR602403-1"/>
    </source>
</evidence>
<dbReference type="GO" id="GO:0016705">
    <property type="term" value="F:oxidoreductase activity, acting on paired donors, with incorporation or reduction of molecular oxygen"/>
    <property type="evidence" value="ECO:0007669"/>
    <property type="project" value="InterPro"/>
</dbReference>
<evidence type="ECO:0000256" key="3">
    <source>
        <dbReference type="ARBA" id="ARBA00022617"/>
    </source>
</evidence>
<evidence type="ECO:0000256" key="7">
    <source>
        <dbReference type="ARBA" id="ARBA00023033"/>
    </source>
</evidence>
<dbReference type="GO" id="GO:0016020">
    <property type="term" value="C:membrane"/>
    <property type="evidence" value="ECO:0007669"/>
    <property type="project" value="UniProtKB-SubCell"/>
</dbReference>
<dbReference type="InterPro" id="IPR050364">
    <property type="entry name" value="Cytochrome_P450_fung"/>
</dbReference>
<evidence type="ECO:0000256" key="6">
    <source>
        <dbReference type="ARBA" id="ARBA00023004"/>
    </source>
</evidence>
<proteinExistence type="inferred from homology"/>
<protein>
    <recommendedName>
        <fullName evidence="11">Cytochrome P450</fullName>
    </recommendedName>
</protein>
<dbReference type="GO" id="GO:0020037">
    <property type="term" value="F:heme binding"/>
    <property type="evidence" value="ECO:0007669"/>
    <property type="project" value="InterPro"/>
</dbReference>
<feature type="binding site" description="axial binding residue" evidence="8">
    <location>
        <position position="340"/>
    </location>
    <ligand>
        <name>heme</name>
        <dbReference type="ChEBI" id="CHEBI:30413"/>
    </ligand>
    <ligandPart>
        <name>Fe</name>
        <dbReference type="ChEBI" id="CHEBI:18248"/>
    </ligandPart>
</feature>
<keyword evidence="4 8" id="KW-0479">Metal-binding</keyword>
<evidence type="ECO:0008006" key="11">
    <source>
        <dbReference type="Google" id="ProtNLM"/>
    </source>
</evidence>
<evidence type="ECO:0000313" key="9">
    <source>
        <dbReference type="EMBL" id="KAF5341725.1"/>
    </source>
</evidence>
<dbReference type="GO" id="GO:0004497">
    <property type="term" value="F:monooxygenase activity"/>
    <property type="evidence" value="ECO:0007669"/>
    <property type="project" value="UniProtKB-KW"/>
</dbReference>
<dbReference type="InterPro" id="IPR001128">
    <property type="entry name" value="Cyt_P450"/>
</dbReference>